<name>A0A084W8X0_ANOSI</name>
<proteinExistence type="predicted"/>
<protein>
    <submittedName>
        <fullName evidence="1 2">Uncharacterized protein</fullName>
    </submittedName>
</protein>
<evidence type="ECO:0000313" key="3">
    <source>
        <dbReference type="Proteomes" id="UP000030765"/>
    </source>
</evidence>
<organism evidence="1">
    <name type="scientific">Anopheles sinensis</name>
    <name type="common">Mosquito</name>
    <dbReference type="NCBI Taxonomy" id="74873"/>
    <lineage>
        <taxon>Eukaryota</taxon>
        <taxon>Metazoa</taxon>
        <taxon>Ecdysozoa</taxon>
        <taxon>Arthropoda</taxon>
        <taxon>Hexapoda</taxon>
        <taxon>Insecta</taxon>
        <taxon>Pterygota</taxon>
        <taxon>Neoptera</taxon>
        <taxon>Endopterygota</taxon>
        <taxon>Diptera</taxon>
        <taxon>Nematocera</taxon>
        <taxon>Culicoidea</taxon>
        <taxon>Culicidae</taxon>
        <taxon>Anophelinae</taxon>
        <taxon>Anopheles</taxon>
    </lineage>
</organism>
<sequence>MQLQCTPALQNTHSFLSRSSLQECFEDNTLLLQTSTTQDSTPPLIQAPFAGRQLIDNNTPVTVLFWEQGLQEDRMPRANATPSLRNRHRERTENVNGFLGSNKTNTQRIKTAAYSTDSMLFHNCTLVLRRPPVERTETHAATTGCFVDSLSEKGESDERVL</sequence>
<keyword evidence="3" id="KW-1185">Reference proteome</keyword>
<dbReference type="EMBL" id="ATLV01021521">
    <property type="status" value="NOT_ANNOTATED_CDS"/>
    <property type="molecule type" value="Genomic_DNA"/>
</dbReference>
<dbReference type="EMBL" id="KE525319">
    <property type="protein sequence ID" value="KFB46664.1"/>
    <property type="molecule type" value="Genomic_DNA"/>
</dbReference>
<reference evidence="2" key="2">
    <citation type="submission" date="2020-05" db="UniProtKB">
        <authorList>
            <consortium name="EnsemblMetazoa"/>
        </authorList>
    </citation>
    <scope>IDENTIFICATION</scope>
</reference>
<evidence type="ECO:0000313" key="2">
    <source>
        <dbReference type="EnsemblMetazoa" id="ASIC014572-PA"/>
    </source>
</evidence>
<accession>A0A084W8X0</accession>
<reference evidence="1 3" key="1">
    <citation type="journal article" date="2014" name="BMC Genomics">
        <title>Genome sequence of Anopheles sinensis provides insight into genetics basis of mosquito competence for malaria parasites.</title>
        <authorList>
            <person name="Zhou D."/>
            <person name="Zhang D."/>
            <person name="Ding G."/>
            <person name="Shi L."/>
            <person name="Hou Q."/>
            <person name="Ye Y."/>
            <person name="Xu Y."/>
            <person name="Zhou H."/>
            <person name="Xiong C."/>
            <person name="Li S."/>
            <person name="Yu J."/>
            <person name="Hong S."/>
            <person name="Yu X."/>
            <person name="Zou P."/>
            <person name="Chen C."/>
            <person name="Chang X."/>
            <person name="Wang W."/>
            <person name="Lv Y."/>
            <person name="Sun Y."/>
            <person name="Ma L."/>
            <person name="Shen B."/>
            <person name="Zhu C."/>
        </authorList>
    </citation>
    <scope>NUCLEOTIDE SEQUENCE [LARGE SCALE GENOMIC DNA]</scope>
</reference>
<gene>
    <name evidence="1" type="ORF">ZHAS_00014572</name>
</gene>
<dbReference type="EnsemblMetazoa" id="ASIC014572-RA">
    <property type="protein sequence ID" value="ASIC014572-PA"/>
    <property type="gene ID" value="ASIC014572"/>
</dbReference>
<dbReference type="VEuPathDB" id="VectorBase:ASIC014572"/>
<evidence type="ECO:0000313" key="1">
    <source>
        <dbReference type="EMBL" id="KFB46664.1"/>
    </source>
</evidence>
<dbReference type="AlphaFoldDB" id="A0A084W8X0"/>
<dbReference type="Proteomes" id="UP000030765">
    <property type="component" value="Unassembled WGS sequence"/>
</dbReference>